<evidence type="ECO:0000256" key="2">
    <source>
        <dbReference type="SAM" id="Phobius"/>
    </source>
</evidence>
<feature type="transmembrane region" description="Helical" evidence="2">
    <location>
        <begin position="218"/>
        <end position="238"/>
    </location>
</feature>
<feature type="region of interest" description="Disordered" evidence="1">
    <location>
        <begin position="2301"/>
        <end position="2327"/>
    </location>
</feature>
<feature type="region of interest" description="Disordered" evidence="1">
    <location>
        <begin position="560"/>
        <end position="579"/>
    </location>
</feature>
<feature type="region of interest" description="Disordered" evidence="1">
    <location>
        <begin position="2018"/>
        <end position="2071"/>
    </location>
</feature>
<comment type="caution">
    <text evidence="3">The sequence shown here is derived from an EMBL/GenBank/DDBJ whole genome shotgun (WGS) entry which is preliminary data.</text>
</comment>
<name>A0A8J4ETU4_9CHLO</name>
<protein>
    <submittedName>
        <fullName evidence="3">Uncharacterized protein</fullName>
    </submittedName>
</protein>
<feature type="compositionally biased region" description="Low complexity" evidence="1">
    <location>
        <begin position="2410"/>
        <end position="2425"/>
    </location>
</feature>
<reference evidence="3" key="1">
    <citation type="journal article" date="2021" name="Proc. Natl. Acad. Sci. U.S.A.">
        <title>Three genomes in the algal genus Volvox reveal the fate of a haploid sex-determining region after a transition to homothallism.</title>
        <authorList>
            <person name="Yamamoto K."/>
            <person name="Hamaji T."/>
            <person name="Kawai-Toyooka H."/>
            <person name="Matsuzaki R."/>
            <person name="Takahashi F."/>
            <person name="Nishimura Y."/>
            <person name="Kawachi M."/>
            <person name="Noguchi H."/>
            <person name="Minakuchi Y."/>
            <person name="Umen J.G."/>
            <person name="Toyoda A."/>
            <person name="Nozaki H."/>
        </authorList>
    </citation>
    <scope>NUCLEOTIDE SEQUENCE</scope>
    <source>
        <strain evidence="3">NIES-3780</strain>
    </source>
</reference>
<keyword evidence="2" id="KW-0812">Transmembrane</keyword>
<evidence type="ECO:0000313" key="4">
    <source>
        <dbReference type="Proteomes" id="UP000747399"/>
    </source>
</evidence>
<dbReference type="EMBL" id="BNCO01000003">
    <property type="protein sequence ID" value="GIL46421.1"/>
    <property type="molecule type" value="Genomic_DNA"/>
</dbReference>
<feature type="region of interest" description="Disordered" evidence="1">
    <location>
        <begin position="585"/>
        <end position="620"/>
    </location>
</feature>
<proteinExistence type="predicted"/>
<evidence type="ECO:0000256" key="1">
    <source>
        <dbReference type="SAM" id="MobiDB-lite"/>
    </source>
</evidence>
<feature type="compositionally biased region" description="Gly residues" evidence="1">
    <location>
        <begin position="2426"/>
        <end position="2439"/>
    </location>
</feature>
<feature type="region of interest" description="Disordered" evidence="1">
    <location>
        <begin position="2234"/>
        <end position="2261"/>
    </location>
</feature>
<feature type="region of interest" description="Disordered" evidence="1">
    <location>
        <begin position="2353"/>
        <end position="2445"/>
    </location>
</feature>
<feature type="transmembrane region" description="Helical" evidence="2">
    <location>
        <begin position="136"/>
        <end position="155"/>
    </location>
</feature>
<feature type="transmembrane region" description="Helical" evidence="2">
    <location>
        <begin position="1863"/>
        <end position="1883"/>
    </location>
</feature>
<feature type="compositionally biased region" description="Basic and acidic residues" evidence="1">
    <location>
        <begin position="607"/>
        <end position="616"/>
    </location>
</feature>
<feature type="compositionally biased region" description="Polar residues" evidence="1">
    <location>
        <begin position="2248"/>
        <end position="2257"/>
    </location>
</feature>
<sequence>MRAAEQRLFTQFPRSCTHVVALQSLTLWLASWVYLKRVADQVFCSVEPDRYYRHLGYFRAAIIGYPCAEPGQQSFDVRGFAYFAIRPHLSLRWHALSALNGVEELSETCIYFINLAFCLTTAIFPGSRVQRLLRRVLLVAPFFLHHLLTLLPLVALRPHIPSVLARLIPLRPLFVLYFALTGNHCLGVALAAAVALGSTMATTVLLLRAGVPLHYRPVPVLVHIALASLAAVGWAALWDGLLHGALLLRHLRLGRSTASGTSGLPRQQFLSMSTEGRLEAAATGSTCSSQAAPVAVPEGMALVVAAVMGQAGKHRHDGAVTSFSRRTAGIDGPKMENGGLRKWKSCTLRSRLGSLSPGLQSGVGMVAGSTEVNMSSFCLAGAKGRDVRDSSSCRCRCRTLGYRIAGVIHQLPLWPFSFLHKTSCYGGMVSAAAEAPRGLCPGGACAPWRCEEQQMWVAGDMATPGPSPSCKGIRPVVWGPRRRFASQVRRQVLRVRIVGAEPEQLPSDWQERLFAHFNGPRNTSRYLRQPADVPTAQTHLACGVAVRRGSIFMTVSLVQLPSHHDGDDGPGGSGDRRMRRDVAQGGGVVGHRPDQPDSVVRAAGVRSDGHGDRESDPASGTIAAATNTRQAPPLLVQQEQQAGPRCHVLVRTISAGADGCHKHADAASAHGRSIDGRPAGADTHPASATIATVANAAAMSTANSLQSPRCGLGHSSAPMQHIVQRAPDIGGSGLHGASPSGCASGRRRIAGVWRAERHGTFHSASSASTPGNSNNPLHVLGSVQSASLCPGSPLATSFAGQMAGGLVLPAMASPAPGLGLGPGGSQQPMRYTPMLSPTQQVSICSGLGYAPPVCGTNLASYATEPSPGVATVVQMQHRAAGAWPGLASSQTHASVRTGGGTASTSMQVAQLLDAMQLRSRDNTIREARHGCALSVLTAVSQLDGGIPLHLRQVLGTESWEQDDGVSSSWEVDGVYERPQPPLPLAPQQQQARRWAQDLATAAANGLFVLSDAPSPQQLTAAGTLNSGGPSPLLHQHLVLQQAQAVAATAIAADGGGAITPPARGASGDARGVRGPSAHFGFPGTVPLVQPGGATWASVGTVWPSHSAGLAVLADRATLPVRDVAVKPILICKAPLLHAAAAGDLAASIPSGLDTASTTVTPSSLHADSGPDVGNTTAAVTAVPPPSELGLSLICAPATVSELSVMLRYCGPASIFGEQTYLPVQLQLDSASPAVAAAIRLQAAASDRRGGGDTQAARDVAEAATAPLPAHATVRTALKGLACPGVLYVELWHGPQLCACLPVLLLPESAAGWAHEVCNLWQQQAEEGEAAAVVQGRAGAAAMPAAAHQVVEDLGGWLTYAAHKRYVAERAAAMATAATAAAASQPSLGLYQVRYHQAGPTALGDGGFAASSVSTGTGATTSPPLLDEWFSGWLVDTVLTEATTGASALSPPAAATVTPVQNQHLPLLPSRPTAAATPAAAGYYPPYGGSYDAAGAAGGGGVGGACNRELFHDIMLQEGYNWLADCVEAGCCGLAAALMDSLLSAGCSAGEVLRTCRSADGLPLTHAATLSGNPAMMDLVWGWGQATGMDLLSWEPPPRMPPVAAVSAAAATGVTGVGLAAINEPLHGAFAGGPSSNAMAMDTTVVTRNSQPICHTGGAGTDSTERAGVADYDPLSMPLQTRKDSTQKDGDPAAYGGWASWPEIETLMHNTLSDGSHLLASMLSLKVGHAASRLATAAQLMQQTILPAISVACSRRHRQGSGADRVSSSMEGLWQWWREGARRGAASALQMGDAAVMGLHSLVLRVNILHVDGGAEERRFLSHFQERHGWVFSAWCWSMIPVYALILWRYLLERRWGQLMWTPLWMWMYVFCACADVSGATAAYRSRTEALAAAMHLSHTLCKALYCAGLPSYPVPQGRGRLYWMDVLACATLSAICEPVRICVAWPLRLVNFVVSTVLYRVTGTAPTYLEATLLSASCHCFGLLMQHAVESHYRCSFTIMQQDMASGVTAAGAVIDASKSPDDSGTPDTLAPCSGVTAATPTGYAPEQNQRQQPAQPVSSSPGSPPSMSLFISAPDNIAMVEFSTPEPDTQVTGPPEAVTAVSTATATAAAAATRTVQPAADAFGVLGEAVAAPASVAAVAQSETSYGEVWELLERDRAHFPDRDHDRGRGRGTADSSSGAGGYVIGTRCLGSSLLEPRDEVLLADGLWESSEVTGAWPFDHTPTSGALTTCTSASVHPSHSPLRPQGQLSTLSSLPSPREQWRRRQQQRYSRAHMQAQVPEAHGEGQALDLYDSACPEANGRDDGTYLRTSAPLPRPSAQAGTDALHPGTTLAAVPAAASDGGRFCTEQSSAAVGSESNGCGSNTAQRVMSTSTSPSLAHRRVNGSSGGAASGSGSDSGVATGRSSENGGSSDTCSGAASSSRGSGRGSNASGGGRGSGRSLRQLVSRATGWVAGTFRRKSLRIAGPGGRKVTPTS</sequence>
<organism evidence="3 4">
    <name type="scientific">Volvox africanus</name>
    <dbReference type="NCBI Taxonomy" id="51714"/>
    <lineage>
        <taxon>Eukaryota</taxon>
        <taxon>Viridiplantae</taxon>
        <taxon>Chlorophyta</taxon>
        <taxon>core chlorophytes</taxon>
        <taxon>Chlorophyceae</taxon>
        <taxon>CS clade</taxon>
        <taxon>Chlamydomonadales</taxon>
        <taxon>Volvocaceae</taxon>
        <taxon>Volvox</taxon>
    </lineage>
</organism>
<accession>A0A8J4ETU4</accession>
<feature type="transmembrane region" description="Helical" evidence="2">
    <location>
        <begin position="1829"/>
        <end position="1851"/>
    </location>
</feature>
<feature type="region of interest" description="Disordered" evidence="1">
    <location>
        <begin position="2161"/>
        <end position="2183"/>
    </location>
</feature>
<keyword evidence="4" id="KW-1185">Reference proteome</keyword>
<keyword evidence="2" id="KW-0472">Membrane</keyword>
<feature type="transmembrane region" description="Helical" evidence="2">
    <location>
        <begin position="175"/>
        <end position="206"/>
    </location>
</feature>
<dbReference type="Proteomes" id="UP000747399">
    <property type="component" value="Unassembled WGS sequence"/>
</dbReference>
<gene>
    <name evidence="3" type="ORF">Vafri_3419</name>
</gene>
<feature type="compositionally biased region" description="Polar residues" evidence="1">
    <location>
        <begin position="2353"/>
        <end position="2378"/>
    </location>
</feature>
<feature type="compositionally biased region" description="Basic and acidic residues" evidence="1">
    <location>
        <begin position="2161"/>
        <end position="2170"/>
    </location>
</feature>
<feature type="compositionally biased region" description="Low complexity" evidence="1">
    <location>
        <begin position="2050"/>
        <end position="2069"/>
    </location>
</feature>
<keyword evidence="2" id="KW-1133">Transmembrane helix</keyword>
<evidence type="ECO:0000313" key="3">
    <source>
        <dbReference type="EMBL" id="GIL46421.1"/>
    </source>
</evidence>